<evidence type="ECO:0000256" key="1">
    <source>
        <dbReference type="SAM" id="MobiDB-lite"/>
    </source>
</evidence>
<sequence length="211" mass="22274">MRLRGPVIACMLVGLGVSSERAVANGIIVVPVVAYYPVLRTGIVQQAPASAPVYKGHLHRLCKPGAAPVYTTATYYELAPTLTKIVIPNPTRPCYTPPPTPTPQSLPAPAPQSPHDHATPSAQAPTAGESKGCGKCWPLCFMVEKELRCMCCVHYTRHVAAGTAEAIDLANQANAQQVPYLFGDHPYVAAAIADAVEAPDPIKPTPPPAKP</sequence>
<protein>
    <submittedName>
        <fullName evidence="2">Uncharacterized protein</fullName>
    </submittedName>
</protein>
<dbReference type="STRING" id="1387353.BSF38_00529"/>
<reference evidence="3" key="1">
    <citation type="submission" date="2016-12" db="EMBL/GenBank/DDBJ databases">
        <title>Comparative genomics of four Isosphaeraceae planctomycetes: a common pool of plasmids and glycoside hydrolase genes.</title>
        <authorList>
            <person name="Ivanova A."/>
        </authorList>
    </citation>
    <scope>NUCLEOTIDE SEQUENCE [LARGE SCALE GENOMIC DNA]</scope>
    <source>
        <strain evidence="3">PX4</strain>
    </source>
</reference>
<evidence type="ECO:0000313" key="2">
    <source>
        <dbReference type="EMBL" id="APW59115.1"/>
    </source>
</evidence>
<keyword evidence="3" id="KW-1185">Reference proteome</keyword>
<dbReference type="RefSeq" id="WP_145951940.1">
    <property type="nucleotide sequence ID" value="NZ_CP019082.1"/>
</dbReference>
<feature type="region of interest" description="Disordered" evidence="1">
    <location>
        <begin position="93"/>
        <end position="131"/>
    </location>
</feature>
<feature type="compositionally biased region" description="Pro residues" evidence="1">
    <location>
        <begin position="95"/>
        <end position="112"/>
    </location>
</feature>
<name>A0A1U7CJK1_9BACT</name>
<dbReference type="Proteomes" id="UP000186309">
    <property type="component" value="Chromosome"/>
</dbReference>
<organism evidence="2 3">
    <name type="scientific">Paludisphaera borealis</name>
    <dbReference type="NCBI Taxonomy" id="1387353"/>
    <lineage>
        <taxon>Bacteria</taxon>
        <taxon>Pseudomonadati</taxon>
        <taxon>Planctomycetota</taxon>
        <taxon>Planctomycetia</taxon>
        <taxon>Isosphaerales</taxon>
        <taxon>Isosphaeraceae</taxon>
        <taxon>Paludisphaera</taxon>
    </lineage>
</organism>
<gene>
    <name evidence="2" type="ORF">BSF38_00529</name>
</gene>
<proteinExistence type="predicted"/>
<accession>A0A1U7CJK1</accession>
<dbReference type="AlphaFoldDB" id="A0A1U7CJK1"/>
<dbReference type="EMBL" id="CP019082">
    <property type="protein sequence ID" value="APW59115.1"/>
    <property type="molecule type" value="Genomic_DNA"/>
</dbReference>
<dbReference type="KEGG" id="pbor:BSF38_00529"/>
<evidence type="ECO:0000313" key="3">
    <source>
        <dbReference type="Proteomes" id="UP000186309"/>
    </source>
</evidence>